<name>A0A3R0PWW4_SALEN</name>
<dbReference type="Proteomes" id="UP000839535">
    <property type="component" value="Unassembled WGS sequence"/>
</dbReference>
<protein>
    <submittedName>
        <fullName evidence="3">DNA sulfur modification protein DndD</fullName>
    </submittedName>
</protein>
<dbReference type="PANTHER" id="PTHR32114:SF2">
    <property type="entry name" value="ABC TRANSPORTER ABCH.3"/>
    <property type="match status" value="1"/>
</dbReference>
<dbReference type="AlphaFoldDB" id="A0A3R0PWW4"/>
<reference evidence="3 4" key="1">
    <citation type="submission" date="2018-07" db="EMBL/GenBank/DDBJ databases">
        <authorList>
            <consortium name="GenomeTrakr network: Whole genome sequencing for foodborne pathogen traceback"/>
        </authorList>
    </citation>
    <scope>NUCLEOTIDE SEQUENCE [LARGE SCALE GENOMIC DNA]</scope>
    <source>
        <strain evidence="3 4">NC_WHO_S053</strain>
    </source>
</reference>
<dbReference type="SUPFAM" id="SSF52540">
    <property type="entry name" value="P-loop containing nucleoside triphosphate hydrolases"/>
    <property type="match status" value="1"/>
</dbReference>
<feature type="domain" description="Rad50/SbcC-type AAA" evidence="2">
    <location>
        <begin position="5"/>
        <end position="240"/>
    </location>
</feature>
<comment type="caution">
    <text evidence="3">The sequence shown here is derived from an EMBL/GenBank/DDBJ whole genome shotgun (WGS) entry which is preliminary data.</text>
</comment>
<dbReference type="Gene3D" id="3.40.50.300">
    <property type="entry name" value="P-loop containing nucleotide triphosphate hydrolases"/>
    <property type="match status" value="2"/>
</dbReference>
<evidence type="ECO:0000313" key="4">
    <source>
        <dbReference type="Proteomes" id="UP000839535"/>
    </source>
</evidence>
<evidence type="ECO:0000256" key="1">
    <source>
        <dbReference type="SAM" id="Coils"/>
    </source>
</evidence>
<dbReference type="InterPro" id="IPR027417">
    <property type="entry name" value="P-loop_NTPase"/>
</dbReference>
<sequence>MIFNQLQILNFGIYQGEHSINLEVEHDKPVVLLGALNGGGKTTFLDAIQLALYGKHARCSNRAGTVYGAFLASCKNRFSAPDAEVKLALTFTHQVENRINRYDIVRSWKVKGVETKDKIKVYVDNQLDEYLSQYWDEFVNEFIPLSLSDLFFFDGEKIENLAHPQRSSELIKTGIESLLGLDLLSQLQIDLAQVDKKRRASNVDQSVIARVEACEDEMGLCNIVVSDLKKEIAEIEHDIKSTNIAINKSRQAVHNAGAHLLEKRDEIKFELGSIESKLKVNKSEKIKLAAGVGPLGLVKDLINSTKKQINLETKAIQSKILDEAIDNYNEKLINELKRNSVAEQTISCVSQVMAEQAVIRKEYSDVECFLKTEISIFNGLEERITREEKKRQQLEAEEIQLLEQQALLQKQLDTIPNYESVKHLIIELAGFELTLKNLNTQFKNKQKLLEQAIAKSNVLSQRYTNLLAQQSKDTFEQKRSIEVSRHIKNLKSTLQGFAELLISENIERLQTLVKQKFDALGRKSQLISGLEICPVTFSITLYDAAGNNLESAKLSAGERQLLAIAVLWGLAEASGKELPTVIDTPLSRLDGRHRSKLINNYFPKAGPQVILLSTDEEIIADYYQQIKPYVSREYYISYNEKNRTSSFEEGYFYDATH</sequence>
<dbReference type="PANTHER" id="PTHR32114">
    <property type="entry name" value="ABC TRANSPORTER ABCH.3"/>
    <property type="match status" value="1"/>
</dbReference>
<dbReference type="Pfam" id="PF13476">
    <property type="entry name" value="AAA_23"/>
    <property type="match status" value="1"/>
</dbReference>
<evidence type="ECO:0000313" key="3">
    <source>
        <dbReference type="EMBL" id="MJY19098.1"/>
    </source>
</evidence>
<dbReference type="InterPro" id="IPR017599">
    <property type="entry name" value="DNA_S_DndD"/>
</dbReference>
<proteinExistence type="predicted"/>
<feature type="coiled-coil region" evidence="1">
    <location>
        <begin position="377"/>
        <end position="411"/>
    </location>
</feature>
<dbReference type="GO" id="GO:0016887">
    <property type="term" value="F:ATP hydrolysis activity"/>
    <property type="evidence" value="ECO:0007669"/>
    <property type="project" value="InterPro"/>
</dbReference>
<evidence type="ECO:0000259" key="2">
    <source>
        <dbReference type="Pfam" id="PF13476"/>
    </source>
</evidence>
<dbReference type="GO" id="GO:0006302">
    <property type="term" value="P:double-strand break repair"/>
    <property type="evidence" value="ECO:0007669"/>
    <property type="project" value="InterPro"/>
</dbReference>
<organism evidence="3 4">
    <name type="scientific">Salmonella enteritidis</name>
    <dbReference type="NCBI Taxonomy" id="149539"/>
    <lineage>
        <taxon>Bacteria</taxon>
        <taxon>Pseudomonadati</taxon>
        <taxon>Pseudomonadota</taxon>
        <taxon>Gammaproteobacteria</taxon>
        <taxon>Enterobacterales</taxon>
        <taxon>Enterobacteriaceae</taxon>
        <taxon>Salmonella</taxon>
    </lineage>
</organism>
<dbReference type="InterPro" id="IPR038729">
    <property type="entry name" value="Rad50/SbcC_AAA"/>
</dbReference>
<dbReference type="NCBIfam" id="TIGR03185">
    <property type="entry name" value="DNA_S_dndD"/>
    <property type="match status" value="1"/>
</dbReference>
<dbReference type="EMBL" id="RTTD01000020">
    <property type="protein sequence ID" value="MJY19098.1"/>
    <property type="molecule type" value="Genomic_DNA"/>
</dbReference>
<gene>
    <name evidence="3" type="primary">dndD</name>
    <name evidence="3" type="ORF">DTI44_12020</name>
</gene>
<keyword evidence="1" id="KW-0175">Coiled coil</keyword>
<accession>A0A3R0PWW4</accession>